<dbReference type="RefSeq" id="WP_163287265.1">
    <property type="nucleotide sequence ID" value="NZ_JAAGVY010000086.1"/>
</dbReference>
<dbReference type="Proteomes" id="UP000486602">
    <property type="component" value="Unassembled WGS sequence"/>
</dbReference>
<keyword evidence="1" id="KW-0812">Transmembrane</keyword>
<organism evidence="2 3">
    <name type="scientific">Cryomorpha ignava</name>
    <dbReference type="NCBI Taxonomy" id="101383"/>
    <lineage>
        <taxon>Bacteria</taxon>
        <taxon>Pseudomonadati</taxon>
        <taxon>Bacteroidota</taxon>
        <taxon>Flavobacteriia</taxon>
        <taxon>Flavobacteriales</taxon>
        <taxon>Cryomorphaceae</taxon>
        <taxon>Cryomorpha</taxon>
    </lineage>
</organism>
<evidence type="ECO:0000313" key="3">
    <source>
        <dbReference type="Proteomes" id="UP000486602"/>
    </source>
</evidence>
<proteinExistence type="predicted"/>
<keyword evidence="1" id="KW-1133">Transmembrane helix</keyword>
<sequence>MKNNIKFSAILLIALFLSTDIYAFCGFYVSKAPATLFNHKSEVILVRDGNRSIITMSNDFQGDVKDFAMVIPVPTVLREDQIKISNRGVFDRLDAYSAPRLVEYYDENPCQPIFANEYAPSSTMQMKRMKSESDKDAEAKEDYQVTIEAKYTIGEYDIMLLSAEQSDGLERWLTDNDYKIPASAREVLEPYIKSNTKFFVVKVNLEKHKESGFNYLNPIQISFESGKFMLPIRLGMANAVEAQDLIIYAFSKSGRVEPVNYRTVKIPSDRNVPLFVERYFGEFYTDLFNRAYYREGMNAVFLEYAWNVSPMNGIKCDPCVSPPPVFSDFAEAGVDWVSGMNSSSEVFFTRMHVRYTREKFPQDLFFQVTPNRESYQARYIMHHPAQGDLSCSEGRNYRADLESRRRVEVAELATLAGWTNLNYGDYITEFSVRNTRDKYAPNRNELIPLLPSPADSGNQNIGKYFLIIFGLIGLLVLWTVRRSSLKENALT</sequence>
<gene>
    <name evidence="2" type="ORF">G3O08_20225</name>
</gene>
<reference evidence="2 3" key="1">
    <citation type="submission" date="2020-02" db="EMBL/GenBank/DDBJ databases">
        <title>Out from the shadows clarifying the taxonomy of the family Cryomorphaceae and related taxa by utilizing the GTDB taxonomic framework.</title>
        <authorList>
            <person name="Bowman J.P."/>
        </authorList>
    </citation>
    <scope>NUCLEOTIDE SEQUENCE [LARGE SCALE GENOMIC DNA]</scope>
    <source>
        <strain evidence="2 3">QSSC 1-22</strain>
    </source>
</reference>
<evidence type="ECO:0000313" key="2">
    <source>
        <dbReference type="EMBL" id="NEN25820.1"/>
    </source>
</evidence>
<dbReference type="EMBL" id="JAAGVY010000086">
    <property type="protein sequence ID" value="NEN25820.1"/>
    <property type="molecule type" value="Genomic_DNA"/>
</dbReference>
<comment type="caution">
    <text evidence="2">The sequence shown here is derived from an EMBL/GenBank/DDBJ whole genome shotgun (WGS) entry which is preliminary data.</text>
</comment>
<keyword evidence="3" id="KW-1185">Reference proteome</keyword>
<dbReference type="InterPro" id="IPR019283">
    <property type="entry name" value="DUF2330"/>
</dbReference>
<protein>
    <submittedName>
        <fullName evidence="2">DUF2330 domain-containing protein</fullName>
    </submittedName>
</protein>
<dbReference type="AlphaFoldDB" id="A0A7K3WVX1"/>
<feature type="transmembrane region" description="Helical" evidence="1">
    <location>
        <begin position="461"/>
        <end position="480"/>
    </location>
</feature>
<dbReference type="Pfam" id="PF10092">
    <property type="entry name" value="DUF2330"/>
    <property type="match status" value="1"/>
</dbReference>
<evidence type="ECO:0000256" key="1">
    <source>
        <dbReference type="SAM" id="Phobius"/>
    </source>
</evidence>
<keyword evidence="1" id="KW-0472">Membrane</keyword>
<accession>A0A7K3WVX1</accession>
<name>A0A7K3WVX1_9FLAO</name>